<evidence type="ECO:0000256" key="1">
    <source>
        <dbReference type="ARBA" id="ARBA00022737"/>
    </source>
</evidence>
<name>A0A4R1B5Y8_9PROT</name>
<dbReference type="SUPFAM" id="SSF48452">
    <property type="entry name" value="TPR-like"/>
    <property type="match status" value="1"/>
</dbReference>
<dbReference type="Pfam" id="PF13181">
    <property type="entry name" value="TPR_8"/>
    <property type="match status" value="1"/>
</dbReference>
<keyword evidence="1" id="KW-0677">Repeat</keyword>
<evidence type="ECO:0000313" key="4">
    <source>
        <dbReference type="EMBL" id="TCJ11608.1"/>
    </source>
</evidence>
<dbReference type="Gene3D" id="1.25.40.10">
    <property type="entry name" value="Tetratricopeptide repeat domain"/>
    <property type="match status" value="2"/>
</dbReference>
<dbReference type="PROSITE" id="PS50005">
    <property type="entry name" value="TPR"/>
    <property type="match status" value="4"/>
</dbReference>
<feature type="repeat" description="TPR" evidence="3">
    <location>
        <begin position="165"/>
        <end position="198"/>
    </location>
</feature>
<dbReference type="AlphaFoldDB" id="A0A4R1B5Y8"/>
<evidence type="ECO:0000313" key="5">
    <source>
        <dbReference type="Proteomes" id="UP000295443"/>
    </source>
</evidence>
<dbReference type="OrthoDB" id="8560958at2"/>
<dbReference type="InterPro" id="IPR019734">
    <property type="entry name" value="TPR_rpt"/>
</dbReference>
<dbReference type="Proteomes" id="UP000295443">
    <property type="component" value="Unassembled WGS sequence"/>
</dbReference>
<dbReference type="RefSeq" id="WP_131449064.1">
    <property type="nucleotide sequence ID" value="NZ_SJZB01000052.1"/>
</dbReference>
<feature type="repeat" description="TPR" evidence="3">
    <location>
        <begin position="64"/>
        <end position="97"/>
    </location>
</feature>
<feature type="repeat" description="TPR" evidence="3">
    <location>
        <begin position="27"/>
        <end position="60"/>
    </location>
</feature>
<keyword evidence="5" id="KW-1185">Reference proteome</keyword>
<accession>A0A4R1B5Y8</accession>
<feature type="repeat" description="TPR" evidence="3">
    <location>
        <begin position="98"/>
        <end position="131"/>
    </location>
</feature>
<sequence length="355" mass="38572">MVDLFNFSVDNLFPTYASQNSQREQYALSYLEKGLTEYSDGNYSQAIQTLKQAVAMAPTADSAISAYDYIATSYMELGDYQSAVAIYKDSITASPTRDATHVSLGNLYTTMDRLDDARAEYEKAVNINPSSANRYSLGQGYMAVGLTDQALRQFELVQQSSPTEPYGKYGMGLAYAKLGRYDDATRAFADAISIQSDYWDAYAELGYTLFDSGDASGAKDVLSTLESNDSSLADSLSEYIYEKSQPKMVAAYTSDIFPQFLTSLSPGTKVSTLSSYLSQADSEKVLSVTIMFSKTMDAASVENELNWTITRATGTAPGAAYNNGIAVPDTEATIAQTPWRSTTTAPTIPRPSCSS</sequence>
<organism evidence="4 5">
    <name type="scientific">Parasulfuritortus cantonensis</name>
    <dbReference type="NCBI Taxonomy" id="2528202"/>
    <lineage>
        <taxon>Bacteria</taxon>
        <taxon>Pseudomonadati</taxon>
        <taxon>Pseudomonadota</taxon>
        <taxon>Betaproteobacteria</taxon>
        <taxon>Nitrosomonadales</taxon>
        <taxon>Thiobacillaceae</taxon>
        <taxon>Parasulfuritortus</taxon>
    </lineage>
</organism>
<dbReference type="SMART" id="SM00028">
    <property type="entry name" value="TPR"/>
    <property type="match status" value="4"/>
</dbReference>
<dbReference type="PANTHER" id="PTHR44943">
    <property type="entry name" value="CELLULOSE SYNTHASE OPERON PROTEIN C"/>
    <property type="match status" value="1"/>
</dbReference>
<dbReference type="EMBL" id="SJZB01000052">
    <property type="protein sequence ID" value="TCJ11608.1"/>
    <property type="molecule type" value="Genomic_DNA"/>
</dbReference>
<dbReference type="PANTHER" id="PTHR44943:SF8">
    <property type="entry name" value="TPR REPEAT-CONTAINING PROTEIN MJ0263"/>
    <property type="match status" value="1"/>
</dbReference>
<dbReference type="InterPro" id="IPR051685">
    <property type="entry name" value="Ycf3/AcsC/BcsC/TPR_MFPF"/>
</dbReference>
<evidence type="ECO:0000256" key="3">
    <source>
        <dbReference type="PROSITE-ProRule" id="PRU00339"/>
    </source>
</evidence>
<dbReference type="InterPro" id="IPR011990">
    <property type="entry name" value="TPR-like_helical_dom_sf"/>
</dbReference>
<dbReference type="Pfam" id="PF14559">
    <property type="entry name" value="TPR_19"/>
    <property type="match status" value="2"/>
</dbReference>
<gene>
    <name evidence="4" type="ORF">EZJ19_15150</name>
</gene>
<comment type="caution">
    <text evidence="4">The sequence shown here is derived from an EMBL/GenBank/DDBJ whole genome shotgun (WGS) entry which is preliminary data.</text>
</comment>
<keyword evidence="2 3" id="KW-0802">TPR repeat</keyword>
<evidence type="ECO:0000256" key="2">
    <source>
        <dbReference type="ARBA" id="ARBA00022803"/>
    </source>
</evidence>
<proteinExistence type="predicted"/>
<protein>
    <submittedName>
        <fullName evidence="4">Tetratricopeptide repeat protein</fullName>
    </submittedName>
</protein>
<reference evidence="4 5" key="1">
    <citation type="submission" date="2019-03" db="EMBL/GenBank/DDBJ databases">
        <title>Genome sequence of Thiobacillaceae bacterium LSR1, a sulfur-oxidizing bacterium isolated from freshwater sediment.</title>
        <authorList>
            <person name="Li S."/>
        </authorList>
    </citation>
    <scope>NUCLEOTIDE SEQUENCE [LARGE SCALE GENOMIC DNA]</scope>
    <source>
        <strain evidence="4 5">LSR1</strain>
    </source>
</reference>